<evidence type="ECO:0000256" key="2">
    <source>
        <dbReference type="ARBA" id="ARBA00022840"/>
    </source>
</evidence>
<dbReference type="InterPro" id="IPR045274">
    <property type="entry name" value="WAK-like"/>
</dbReference>
<dbReference type="GO" id="GO:0007166">
    <property type="term" value="P:cell surface receptor signaling pathway"/>
    <property type="evidence" value="ECO:0007669"/>
    <property type="project" value="InterPro"/>
</dbReference>
<dbReference type="PROSITE" id="PS50011">
    <property type="entry name" value="PROTEIN_KINASE_DOM"/>
    <property type="match status" value="1"/>
</dbReference>
<keyword evidence="2" id="KW-0067">ATP-binding</keyword>
<dbReference type="GO" id="GO:0004674">
    <property type="term" value="F:protein serine/threonine kinase activity"/>
    <property type="evidence" value="ECO:0007669"/>
    <property type="project" value="TreeGrafter"/>
</dbReference>
<dbReference type="GO" id="GO:0005886">
    <property type="term" value="C:plasma membrane"/>
    <property type="evidence" value="ECO:0007669"/>
    <property type="project" value="TreeGrafter"/>
</dbReference>
<dbReference type="Gene3D" id="1.10.510.10">
    <property type="entry name" value="Transferase(Phosphotransferase) domain 1"/>
    <property type="match status" value="1"/>
</dbReference>
<organism evidence="4">
    <name type="scientific">Arundo donax</name>
    <name type="common">Giant reed</name>
    <name type="synonym">Donax arundinaceus</name>
    <dbReference type="NCBI Taxonomy" id="35708"/>
    <lineage>
        <taxon>Eukaryota</taxon>
        <taxon>Viridiplantae</taxon>
        <taxon>Streptophyta</taxon>
        <taxon>Embryophyta</taxon>
        <taxon>Tracheophyta</taxon>
        <taxon>Spermatophyta</taxon>
        <taxon>Magnoliopsida</taxon>
        <taxon>Liliopsida</taxon>
        <taxon>Poales</taxon>
        <taxon>Poaceae</taxon>
        <taxon>PACMAD clade</taxon>
        <taxon>Arundinoideae</taxon>
        <taxon>Arundineae</taxon>
        <taxon>Arundo</taxon>
    </lineage>
</organism>
<dbReference type="PANTHER" id="PTHR27005">
    <property type="entry name" value="WALL-ASSOCIATED RECEPTOR KINASE-LIKE 21"/>
    <property type="match status" value="1"/>
</dbReference>
<feature type="domain" description="Protein kinase" evidence="3">
    <location>
        <begin position="1"/>
        <end position="201"/>
    </location>
</feature>
<dbReference type="FunFam" id="1.10.510.10:FF:000474">
    <property type="entry name" value="Wall-associated receptor kinase 3"/>
    <property type="match status" value="1"/>
</dbReference>
<reference evidence="4" key="1">
    <citation type="submission" date="2014-09" db="EMBL/GenBank/DDBJ databases">
        <authorList>
            <person name="Magalhaes I.L.F."/>
            <person name="Oliveira U."/>
            <person name="Santos F.R."/>
            <person name="Vidigal T.H.D.A."/>
            <person name="Brescovit A.D."/>
            <person name="Santos A.J."/>
        </authorList>
    </citation>
    <scope>NUCLEOTIDE SEQUENCE</scope>
    <source>
        <tissue evidence="4">Shoot tissue taken approximately 20 cm above the soil surface</tissue>
    </source>
</reference>
<dbReference type="InterPro" id="IPR011009">
    <property type="entry name" value="Kinase-like_dom_sf"/>
</dbReference>
<dbReference type="InterPro" id="IPR008271">
    <property type="entry name" value="Ser/Thr_kinase_AS"/>
</dbReference>
<dbReference type="EMBL" id="GBRH01260913">
    <property type="protein sequence ID" value="JAD36982.1"/>
    <property type="molecule type" value="Transcribed_RNA"/>
</dbReference>
<keyword evidence="1" id="KW-0547">Nucleotide-binding</keyword>
<name>A0A0A8ZQ76_ARUDO</name>
<dbReference type="InterPro" id="IPR001245">
    <property type="entry name" value="Ser-Thr/Tyr_kinase_cat_dom"/>
</dbReference>
<sequence>MLVTDYISKGNLDEILHSSDISIPLDIRLGIAIGCAEALSYMHSMHLWSDSLVYHGDIKPANILLDGNFTAKVSDFGLSRLLLGGITLYTSKVIGTIDYMDPVYFHKGRLTPRSDVYSFGMVILEIIARKRVRQGNINLIGTFSEACANRSRLQELLDAAIANENSLKILKEMVKLAVECLALDSRKRPQMNDVAKRLRMLKKGMNGHENALPQSILATHHSWHRNNKSFSFFKKNASNSNIISELSKVRIFKEELNEITQNYSYLLGGGMSTKFYKGTLRTTLVVVRKFLDEEFKEAFINGGIILSQLSNCPQEHYHTFGLLLGIRNYGFCI</sequence>
<dbReference type="SMART" id="SM00220">
    <property type="entry name" value="S_TKc"/>
    <property type="match status" value="1"/>
</dbReference>
<protein>
    <recommendedName>
        <fullName evidence="3">Protein kinase domain-containing protein</fullName>
    </recommendedName>
</protein>
<dbReference type="PROSITE" id="PS00108">
    <property type="entry name" value="PROTEIN_KINASE_ST"/>
    <property type="match status" value="1"/>
</dbReference>
<reference evidence="4" key="2">
    <citation type="journal article" date="2015" name="Data Brief">
        <title>Shoot transcriptome of the giant reed, Arundo donax.</title>
        <authorList>
            <person name="Barrero R.A."/>
            <person name="Guerrero F.D."/>
            <person name="Moolhuijzen P."/>
            <person name="Goolsby J.A."/>
            <person name="Tidwell J."/>
            <person name="Bellgard S.E."/>
            <person name="Bellgard M.I."/>
        </authorList>
    </citation>
    <scope>NUCLEOTIDE SEQUENCE</scope>
    <source>
        <tissue evidence="4">Shoot tissue taken approximately 20 cm above the soil surface</tissue>
    </source>
</reference>
<dbReference type="GO" id="GO:0005524">
    <property type="term" value="F:ATP binding"/>
    <property type="evidence" value="ECO:0007669"/>
    <property type="project" value="UniProtKB-KW"/>
</dbReference>
<evidence type="ECO:0000313" key="4">
    <source>
        <dbReference type="EMBL" id="JAD36982.1"/>
    </source>
</evidence>
<evidence type="ECO:0000256" key="1">
    <source>
        <dbReference type="ARBA" id="ARBA00022741"/>
    </source>
</evidence>
<accession>A0A0A8ZQ76</accession>
<proteinExistence type="predicted"/>
<dbReference type="SUPFAM" id="SSF56112">
    <property type="entry name" value="Protein kinase-like (PK-like)"/>
    <property type="match status" value="1"/>
</dbReference>
<dbReference type="AlphaFoldDB" id="A0A0A8ZQ76"/>
<dbReference type="Pfam" id="PF07714">
    <property type="entry name" value="PK_Tyr_Ser-Thr"/>
    <property type="match status" value="1"/>
</dbReference>
<dbReference type="InterPro" id="IPR000719">
    <property type="entry name" value="Prot_kinase_dom"/>
</dbReference>
<dbReference type="PANTHER" id="PTHR27005:SF87">
    <property type="entry name" value="OS11G0556600 PROTEIN"/>
    <property type="match status" value="1"/>
</dbReference>
<evidence type="ECO:0000259" key="3">
    <source>
        <dbReference type="PROSITE" id="PS50011"/>
    </source>
</evidence>